<dbReference type="InterPro" id="IPR055259">
    <property type="entry name" value="YkvP/CgeB_Glyco_trans-like"/>
</dbReference>
<evidence type="ECO:0000259" key="1">
    <source>
        <dbReference type="Pfam" id="PF13524"/>
    </source>
</evidence>
<name>A0A344LD56_9PSEU</name>
<dbReference type="RefSeq" id="WP_113695211.1">
    <property type="nucleotide sequence ID" value="NZ_CP015163.1"/>
</dbReference>
<keyword evidence="3" id="KW-1185">Reference proteome</keyword>
<dbReference type="Pfam" id="PF13524">
    <property type="entry name" value="Glyco_trans_1_2"/>
    <property type="match status" value="1"/>
</dbReference>
<dbReference type="SUPFAM" id="SSF53448">
    <property type="entry name" value="Nucleotide-diphospho-sugar transferases"/>
    <property type="match status" value="1"/>
</dbReference>
<dbReference type="AlphaFoldDB" id="A0A344LD56"/>
<dbReference type="EMBL" id="CP015163">
    <property type="protein sequence ID" value="AXB45980.1"/>
    <property type="molecule type" value="Genomic_DNA"/>
</dbReference>
<dbReference type="KEGG" id="aab:A4R43_28770"/>
<dbReference type="InterPro" id="IPR029044">
    <property type="entry name" value="Nucleotide-diphossugar_trans"/>
</dbReference>
<feature type="domain" description="Spore protein YkvP/CgeB glycosyl transferase-like" evidence="1">
    <location>
        <begin position="157"/>
        <end position="283"/>
    </location>
</feature>
<proteinExistence type="predicted"/>
<organism evidence="2 3">
    <name type="scientific">Amycolatopsis albispora</name>
    <dbReference type="NCBI Taxonomy" id="1804986"/>
    <lineage>
        <taxon>Bacteria</taxon>
        <taxon>Bacillati</taxon>
        <taxon>Actinomycetota</taxon>
        <taxon>Actinomycetes</taxon>
        <taxon>Pseudonocardiales</taxon>
        <taxon>Pseudonocardiaceae</taxon>
        <taxon>Amycolatopsis</taxon>
    </lineage>
</organism>
<gene>
    <name evidence="2" type="ORF">A4R43_28770</name>
</gene>
<protein>
    <recommendedName>
        <fullName evidence="1">Spore protein YkvP/CgeB glycosyl transferase-like domain-containing protein</fullName>
    </recommendedName>
</protein>
<dbReference type="OrthoDB" id="3587089at2"/>
<dbReference type="CDD" id="cd00761">
    <property type="entry name" value="Glyco_tranf_GTA_type"/>
    <property type="match status" value="1"/>
</dbReference>
<dbReference type="Proteomes" id="UP000250434">
    <property type="component" value="Chromosome"/>
</dbReference>
<accession>A0A344LD56</accession>
<evidence type="ECO:0000313" key="3">
    <source>
        <dbReference type="Proteomes" id="UP000250434"/>
    </source>
</evidence>
<evidence type="ECO:0000313" key="2">
    <source>
        <dbReference type="EMBL" id="AXB45980.1"/>
    </source>
</evidence>
<reference evidence="2 3" key="1">
    <citation type="submission" date="2016-04" db="EMBL/GenBank/DDBJ databases">
        <title>Complete genome sequence and analysis of deep-sea sediment isolate, Amycolatopsis sp. WP1.</title>
        <authorList>
            <person name="Wang H."/>
            <person name="Chen S."/>
            <person name="Wu Q."/>
        </authorList>
    </citation>
    <scope>NUCLEOTIDE SEQUENCE [LARGE SCALE GENOMIC DNA]</scope>
    <source>
        <strain evidence="2 3">WP1</strain>
    </source>
</reference>
<sequence>MAELCFVSGVGGSVFMDELLDVVADAVRRVGGRVRTAAGRFPEPHADTVYVIVPHEYFIVTPEHLQPTPEQLARTIGFCVEHPGTLSFERTARFLPKLACGVDINLDSTAELRRQGNRVEHFQLGYTPLWDRWGGDPDSPREVDVTYLGTEERRRSRLIASYWRDLEGVRSRLLVPPHEMMGPPRVDFLPGSAKHEHLANSRMLLNLHRGTTVALEWVRVLEALCNGCVVLTEPSADLEPAVPGEHLVVARPEALGAVAAALVAQPSRERDLRMAGYDFVRNKLDLPGSARMLLEMAAGLVGGSAELGPAPVEPVQRLAVGSRSAAESLSVDTPSWDVRFAPGPHGPSGESDASACAMAVDRIRYARRAASRRWISGTPVFAEASRAPVDVLLVRRPGEPDPVELAGDLLNGTVLPRRLLVGEDGALTSSAARPYDVLEQEFALGRGYTRNALLERSDAPWLLVVDAGLRASPVLLERLLAAGTDVAHCLLGDPVEGLVGALPAEDRRLRRLPYLGSGYLVHRSVLDTLGGWTEDPLFDELEDHVFWRGVVAGRHRSTLVQQVLLRRTRPDPAPRPVDLDPHRVWAAIQAL</sequence>